<feature type="region of interest" description="Disordered" evidence="1">
    <location>
        <begin position="441"/>
        <end position="479"/>
    </location>
</feature>
<feature type="compositionally biased region" description="Pro residues" evidence="1">
    <location>
        <begin position="468"/>
        <end position="479"/>
    </location>
</feature>
<organism evidence="2 3">
    <name type="scientific">Anser cygnoides</name>
    <name type="common">Swan goose</name>
    <dbReference type="NCBI Taxonomy" id="8845"/>
    <lineage>
        <taxon>Eukaryota</taxon>
        <taxon>Metazoa</taxon>
        <taxon>Chordata</taxon>
        <taxon>Craniata</taxon>
        <taxon>Vertebrata</taxon>
        <taxon>Euteleostomi</taxon>
        <taxon>Archelosauria</taxon>
        <taxon>Archosauria</taxon>
        <taxon>Dinosauria</taxon>
        <taxon>Saurischia</taxon>
        <taxon>Theropoda</taxon>
        <taxon>Coelurosauria</taxon>
        <taxon>Aves</taxon>
        <taxon>Neognathae</taxon>
        <taxon>Galloanserae</taxon>
        <taxon>Anseriformes</taxon>
        <taxon>Anatidae</taxon>
        <taxon>Anserinae</taxon>
        <taxon>Anser</taxon>
    </lineage>
</organism>
<name>A0A8B9DS93_ANSCY</name>
<evidence type="ECO:0000313" key="2">
    <source>
        <dbReference type="Ensembl" id="ENSACDP00005009544.1"/>
    </source>
</evidence>
<reference evidence="2" key="2">
    <citation type="submission" date="2025-09" db="UniProtKB">
        <authorList>
            <consortium name="Ensembl"/>
        </authorList>
    </citation>
    <scope>IDENTIFICATION</scope>
</reference>
<evidence type="ECO:0000313" key="3">
    <source>
        <dbReference type="Proteomes" id="UP000694521"/>
    </source>
</evidence>
<keyword evidence="3" id="KW-1185">Reference proteome</keyword>
<protein>
    <submittedName>
        <fullName evidence="2">Uncharacterized protein</fullName>
    </submittedName>
</protein>
<reference evidence="2" key="1">
    <citation type="submission" date="2025-08" db="UniProtKB">
        <authorList>
            <consortium name="Ensembl"/>
        </authorList>
    </citation>
    <scope>IDENTIFICATION</scope>
</reference>
<dbReference type="Ensembl" id="ENSACDT00005011464.1">
    <property type="protein sequence ID" value="ENSACDP00005009544.1"/>
    <property type="gene ID" value="ENSACDG00005006972.1"/>
</dbReference>
<evidence type="ECO:0000256" key="1">
    <source>
        <dbReference type="SAM" id="MobiDB-lite"/>
    </source>
</evidence>
<dbReference type="AlphaFoldDB" id="A0A8B9DS93"/>
<sequence>MTTRAMSQARCSAVRRSLSLTPSCSFLLWARSSSTASRSFSCTACRSCSPSGASAAGSGARNSRCSYLARIHDSRSSLRGQVASGDVWHQRDAWHGGTDAWHWGDPWHREGMHGTGGNMHGTGGTHTAWGYCCSPGRLRGGFAAALRVLLPDAVGGGVADGGEHQRQLPGPVVQVEGAHARQVGAQVAVDPRALDADQRPQVQAGPGGVWGGETQPRVTHGTAWPPAFLDKWLCMACSTARARTAHSLQRCVTASSPSQPETVTPRPTALHDQHHPMAPGPTCPMAPCAQWNPTSRDPQVTPCPVSLRAHVTPRPVAPPMATSPCAPRPPQHPPALTGRPAVHAEGIAAGVADGLDGHGLALAVHARLGTDSRVSGVGVGGREAPPHPPTPPLGPTLFLLLSQHCRLARIWLSMACTQASRSSKLLASKCHVCPVLDTMMNSKFSSSVGPETPRGRWDGAQPVRRDPPPGSTPPRGTPP</sequence>
<proteinExistence type="predicted"/>
<dbReference type="Proteomes" id="UP000694521">
    <property type="component" value="Unplaced"/>
</dbReference>
<feature type="compositionally biased region" description="Basic and acidic residues" evidence="1">
    <location>
        <begin position="453"/>
        <end position="467"/>
    </location>
</feature>
<accession>A0A8B9DS93</accession>